<dbReference type="PRINTS" id="PR00081">
    <property type="entry name" value="GDHRDH"/>
</dbReference>
<evidence type="ECO:0000313" key="4">
    <source>
        <dbReference type="EMBL" id="TKG60500.1"/>
    </source>
</evidence>
<dbReference type="Gene3D" id="3.40.50.720">
    <property type="entry name" value="NAD(P)-binding Rossmann-like Domain"/>
    <property type="match status" value="1"/>
</dbReference>
<dbReference type="Proteomes" id="UP000309992">
    <property type="component" value="Unassembled WGS sequence"/>
</dbReference>
<feature type="compositionally biased region" description="Basic residues" evidence="2">
    <location>
        <begin position="99"/>
        <end position="113"/>
    </location>
</feature>
<feature type="compositionally biased region" description="Basic and acidic residues" evidence="2">
    <location>
        <begin position="114"/>
        <end position="126"/>
    </location>
</feature>
<feature type="compositionally biased region" description="Basic and acidic residues" evidence="2">
    <location>
        <begin position="86"/>
        <end position="98"/>
    </location>
</feature>
<accession>A0ABY2RU09</accession>
<evidence type="ECO:0000256" key="2">
    <source>
        <dbReference type="SAM" id="MobiDB-lite"/>
    </source>
</evidence>
<dbReference type="EMBL" id="SWMS01000036">
    <property type="protein sequence ID" value="TKG60500.1"/>
    <property type="molecule type" value="Genomic_DNA"/>
</dbReference>
<sequence>MGAGGGVRRRARRRGRTVRGGLRLHRAPVGGTEGPRSRGNRRHAGRRRHVRRARPGGPAGADAARTADRRHLRVPARRRAGGVAADRVRRGRDGGPRDRGRHRRGGRRVRRPRGRETAEGTVRSERRPVVIDAPEPLAGRVAVVTGGADGIGLATAERLAAAGATLVLVDVDPALPDIATTLADRHARAVLPITADVADDTAMADGFARVDAEFGRVDVLVNNAGIMTPHLVPVHEVALPDFDAMLRVHLRGAFVCARLAVPLMRRGAFGRIVNLTSVLGTLGLPGRSAYAVAKTGVIGLTRSLAVEGGRYGITANAVLPGWILTGRLRARLAAGTLDHDRYAERTPVGRWGDPADVARMITFLALPASGFLTGGVFPVDGGYCVRGDADEDIGPVHDRQEVG</sequence>
<dbReference type="PANTHER" id="PTHR42760:SF40">
    <property type="entry name" value="3-OXOACYL-[ACYL-CARRIER-PROTEIN] REDUCTASE, CHLOROPLASTIC"/>
    <property type="match status" value="1"/>
</dbReference>
<dbReference type="InterPro" id="IPR002347">
    <property type="entry name" value="SDR_fam"/>
</dbReference>
<feature type="compositionally biased region" description="Basic residues" evidence="2">
    <location>
        <begin position="68"/>
        <end position="80"/>
    </location>
</feature>
<gene>
    <name evidence="4" type="ORF">FCN18_35125</name>
</gene>
<dbReference type="InterPro" id="IPR036291">
    <property type="entry name" value="NAD(P)-bd_dom_sf"/>
</dbReference>
<keyword evidence="5" id="KW-1185">Reference proteome</keyword>
<comment type="similarity">
    <text evidence="1">Belongs to the short-chain dehydrogenases/reductases (SDR) family.</text>
</comment>
<dbReference type="PROSITE" id="PS00061">
    <property type="entry name" value="ADH_SHORT"/>
    <property type="match status" value="1"/>
</dbReference>
<feature type="region of interest" description="Disordered" evidence="2">
    <location>
        <begin position="1"/>
        <end position="126"/>
    </location>
</feature>
<dbReference type="CDD" id="cd05233">
    <property type="entry name" value="SDR_c"/>
    <property type="match status" value="1"/>
</dbReference>
<protein>
    <submittedName>
        <fullName evidence="4">SDR family oxidoreductase</fullName>
    </submittedName>
</protein>
<dbReference type="InterPro" id="IPR057326">
    <property type="entry name" value="KR_dom"/>
</dbReference>
<reference evidence="4 5" key="1">
    <citation type="journal article" date="2015" name="Antonie Van Leeuwenhoek">
        <title>Prauserella endophytica sp. nov., an endophytic actinobacterium isolated from Tamarix taklamakanensis.</title>
        <authorList>
            <person name="Liu J.M."/>
            <person name="Habden X."/>
            <person name="Guo L."/>
            <person name="Tuo L."/>
            <person name="Jiang Z.K."/>
            <person name="Liu S.W."/>
            <person name="Liu X.F."/>
            <person name="Chen L."/>
            <person name="Li R.F."/>
            <person name="Zhang Y.Q."/>
            <person name="Sun C.H."/>
        </authorList>
    </citation>
    <scope>NUCLEOTIDE SEQUENCE [LARGE SCALE GENOMIC DNA]</scope>
    <source>
        <strain evidence="4 5">CGMCC 4.7182</strain>
    </source>
</reference>
<evidence type="ECO:0000313" key="5">
    <source>
        <dbReference type="Proteomes" id="UP000309992"/>
    </source>
</evidence>
<dbReference type="InterPro" id="IPR020904">
    <property type="entry name" value="Sc_DH/Rdtase_CS"/>
</dbReference>
<dbReference type="Pfam" id="PF13561">
    <property type="entry name" value="adh_short_C2"/>
    <property type="match status" value="1"/>
</dbReference>
<dbReference type="SMART" id="SM00822">
    <property type="entry name" value="PKS_KR"/>
    <property type="match status" value="1"/>
</dbReference>
<feature type="compositionally biased region" description="Basic residues" evidence="2">
    <location>
        <begin position="7"/>
        <end position="26"/>
    </location>
</feature>
<proteinExistence type="inferred from homology"/>
<comment type="caution">
    <text evidence="4">The sequence shown here is derived from an EMBL/GenBank/DDBJ whole genome shotgun (WGS) entry which is preliminary data.</text>
</comment>
<evidence type="ECO:0000259" key="3">
    <source>
        <dbReference type="SMART" id="SM00822"/>
    </source>
</evidence>
<dbReference type="SUPFAM" id="SSF51735">
    <property type="entry name" value="NAD(P)-binding Rossmann-fold domains"/>
    <property type="match status" value="1"/>
</dbReference>
<dbReference type="PRINTS" id="PR00080">
    <property type="entry name" value="SDRFAMILY"/>
</dbReference>
<feature type="compositionally biased region" description="Basic residues" evidence="2">
    <location>
        <begin position="38"/>
        <end position="54"/>
    </location>
</feature>
<organism evidence="4 5">
    <name type="scientific">Prauserella endophytica</name>
    <dbReference type="NCBI Taxonomy" id="1592324"/>
    <lineage>
        <taxon>Bacteria</taxon>
        <taxon>Bacillati</taxon>
        <taxon>Actinomycetota</taxon>
        <taxon>Actinomycetes</taxon>
        <taxon>Pseudonocardiales</taxon>
        <taxon>Pseudonocardiaceae</taxon>
        <taxon>Prauserella</taxon>
        <taxon>Prauserella coralliicola group</taxon>
    </lineage>
</organism>
<feature type="domain" description="Ketoreductase" evidence="3">
    <location>
        <begin position="140"/>
        <end position="325"/>
    </location>
</feature>
<name>A0ABY2RU09_9PSEU</name>
<evidence type="ECO:0000256" key="1">
    <source>
        <dbReference type="ARBA" id="ARBA00006484"/>
    </source>
</evidence>
<dbReference type="PANTHER" id="PTHR42760">
    <property type="entry name" value="SHORT-CHAIN DEHYDROGENASES/REDUCTASES FAMILY MEMBER"/>
    <property type="match status" value="1"/>
</dbReference>